<keyword evidence="3" id="KW-1185">Reference proteome</keyword>
<feature type="compositionally biased region" description="Polar residues" evidence="1">
    <location>
        <begin position="375"/>
        <end position="385"/>
    </location>
</feature>
<dbReference type="AlphaFoldDB" id="A0A7R9Q8F2"/>
<name>A0A7R9Q8F2_9ACAR</name>
<dbReference type="EMBL" id="OC871222">
    <property type="protein sequence ID" value="CAD7635349.1"/>
    <property type="molecule type" value="Genomic_DNA"/>
</dbReference>
<organism evidence="2">
    <name type="scientific">Medioppia subpectinata</name>
    <dbReference type="NCBI Taxonomy" id="1979941"/>
    <lineage>
        <taxon>Eukaryota</taxon>
        <taxon>Metazoa</taxon>
        <taxon>Ecdysozoa</taxon>
        <taxon>Arthropoda</taxon>
        <taxon>Chelicerata</taxon>
        <taxon>Arachnida</taxon>
        <taxon>Acari</taxon>
        <taxon>Acariformes</taxon>
        <taxon>Sarcoptiformes</taxon>
        <taxon>Oribatida</taxon>
        <taxon>Brachypylina</taxon>
        <taxon>Oppioidea</taxon>
        <taxon>Oppiidae</taxon>
        <taxon>Medioppia</taxon>
    </lineage>
</organism>
<reference evidence="2" key="1">
    <citation type="submission" date="2020-11" db="EMBL/GenBank/DDBJ databases">
        <authorList>
            <person name="Tran Van P."/>
        </authorList>
    </citation>
    <scope>NUCLEOTIDE SEQUENCE</scope>
</reference>
<feature type="region of interest" description="Disordered" evidence="1">
    <location>
        <begin position="214"/>
        <end position="385"/>
    </location>
</feature>
<protein>
    <submittedName>
        <fullName evidence="2">Uncharacterized protein</fullName>
    </submittedName>
</protein>
<feature type="compositionally biased region" description="Low complexity" evidence="1">
    <location>
        <begin position="238"/>
        <end position="248"/>
    </location>
</feature>
<dbReference type="EMBL" id="CAJPIZ010016647">
    <property type="protein sequence ID" value="CAG2115779.1"/>
    <property type="molecule type" value="Genomic_DNA"/>
</dbReference>
<feature type="compositionally biased region" description="Basic and acidic residues" evidence="1">
    <location>
        <begin position="341"/>
        <end position="364"/>
    </location>
</feature>
<proteinExistence type="predicted"/>
<dbReference type="Proteomes" id="UP000759131">
    <property type="component" value="Unassembled WGS sequence"/>
</dbReference>
<accession>A0A7R9Q8F2</accession>
<feature type="compositionally biased region" description="Basic and acidic residues" evidence="1">
    <location>
        <begin position="300"/>
        <end position="309"/>
    </location>
</feature>
<gene>
    <name evidence="2" type="ORF">OSB1V03_LOCUS15740</name>
</gene>
<dbReference type="OrthoDB" id="10032891at2759"/>
<evidence type="ECO:0000313" key="3">
    <source>
        <dbReference type="Proteomes" id="UP000759131"/>
    </source>
</evidence>
<evidence type="ECO:0000256" key="1">
    <source>
        <dbReference type="SAM" id="MobiDB-lite"/>
    </source>
</evidence>
<sequence length="385" mass="43207">YFPLFPRLRELLKLQAVATIVRSVYESLEAGKRDVRVDPEKIRAILRRLRDQIQYPINTEQKVNELFTQTLRENGVHNEYEVSMSEVMRVKRDIGANLAGLEDQVLDQVARALDEALELERPQWLRPLTAHWIRYGEEQKLVHHLQRHMELRLVAKLARFGQGCRNMGMVFSDEQSDGDDFAENGANDWIPAAYSQSSQCRTYGGVCLVPRIKNVNPPAPDQTRCANSVATGRGGQGMSNSASGQSSSTGGGGSGSDDDKRGKGQFVPHTTMKTKQGVHVKIGPSSRPMIHTPRYSTRKAAREAAEKASKSQQHRVLNHNDPSKQKQLSGQKLHDHHNKNLKGDKNPYFHAVDSEGEKLNDGQTKKGRKRAEMSVSVTQETPTRR</sequence>
<evidence type="ECO:0000313" key="2">
    <source>
        <dbReference type="EMBL" id="CAD7635349.1"/>
    </source>
</evidence>
<feature type="non-terminal residue" evidence="2">
    <location>
        <position position="385"/>
    </location>
</feature>